<feature type="compositionally biased region" description="Low complexity" evidence="1">
    <location>
        <begin position="1022"/>
        <end position="1037"/>
    </location>
</feature>
<feature type="compositionally biased region" description="Polar residues" evidence="1">
    <location>
        <begin position="990"/>
        <end position="1012"/>
    </location>
</feature>
<sequence length="1078" mass="122625">MGVMKRAPVLGSSASVEATGRSVIEGDRSLLSHYGTSPERQDRGVTVAARKSAALRRNFVARGLAKQYGDQKRREENFKAQVPRYHRQQKILENYHRQQERLKTCDDKPVEASKRHEAADDEDDFSQNVVLVLPKRTASAPLKSSPRPTRRMSPVVPPKSAVVYLRNASMRQLRDSQHVTISNSRVDDTPQSDMAASLKVFPSEGDISRAQLRPVPCPSSSKTQKEIGSKFELNKNAPVGPVPWLTSAAKSSKIVLRELAITKDIMMREQLARQLKQVLPLVDILAQDFLKAQDDYKQAQAALELAKAMSPSRLKKTGSLIGLTLTSSTRPDVEAQNAVAEAEVLVTESNARLAEFTKRLKHHLHHVDLLVNGLRQATLTIIEGILDWRQMRQRRRQITNFQRLFRFPWRKQKILNYLLHLDGDLRTMFPSVALELLLGPKAAYNPLLLQQATLKGLGTSSSGKTFITERGSNSGSISPLSREQSKNCCINSAGLKKIKEALTVFVIASDGSPAKPKTSSLDPERLRQCLEAIRQESELEELERQRCGEEERRIQNTYDPFSTIKSAGGVEETLSNMMLLQSPNLQLLGEQLRIRQEDTTRAASSSNGRQLGPYDPQEEILHVNPERLRDVLKKRAALLEPVANCELREIQRWGLKNKLQGKIMVRKNNEKRVEHILARKIQLQYLAHRQRNEMQSNLTRFVRNVRISVVNIQRIFRGHRAKCDFECMRNSWLEHKRRVGAVRIIVNSFRRYRRRLRHRRSMTVESIAQAQLINLLANKLNETDADDAAEKYRRVGEERRRQRIVLLQKHKMEQQEMERKRVAAAVRMQAVVRAHLAQGQAKILRQEKKAHMTAVSAMAIQSTIRKFLTIQQDRRQRFRKDLERVNQSAVRIQSIYRGYNSRASLLGQLYEQTRQTLDRSFTVNTLHEGDTDDEEEDEEEEEENEVNECGNGGEKEESPDVKTDMKAEIQTLDESRLPPITRLLSRPLSGRSNSQVANENPASRSQTPTNPVSLPPLWNRDGSSSSLLSSTSSTGTGRRISMGMTRIELKLKEAELGDKFDTPPSRRNSFVGNMRHQT</sequence>
<proteinExistence type="predicted"/>
<dbReference type="InterPro" id="IPR051185">
    <property type="entry name" value="ASPM"/>
</dbReference>
<dbReference type="GO" id="GO:0007051">
    <property type="term" value="P:spindle organization"/>
    <property type="evidence" value="ECO:0007669"/>
    <property type="project" value="TreeGrafter"/>
</dbReference>
<dbReference type="GO" id="GO:0000922">
    <property type="term" value="C:spindle pole"/>
    <property type="evidence" value="ECO:0007669"/>
    <property type="project" value="TreeGrafter"/>
</dbReference>
<reference evidence="2" key="1">
    <citation type="submission" date="2023-04" db="EMBL/GenBank/DDBJ databases">
        <title>Phytophthora lilii NBRC 32176.</title>
        <authorList>
            <person name="Ichikawa N."/>
            <person name="Sato H."/>
            <person name="Tonouchi N."/>
        </authorList>
    </citation>
    <scope>NUCLEOTIDE SEQUENCE</scope>
    <source>
        <strain evidence="2">NBRC 32176</strain>
    </source>
</reference>
<comment type="caution">
    <text evidence="2">The sequence shown here is derived from an EMBL/GenBank/DDBJ whole genome shotgun (WGS) entry which is preliminary data.</text>
</comment>
<evidence type="ECO:0000313" key="3">
    <source>
        <dbReference type="Proteomes" id="UP001165083"/>
    </source>
</evidence>
<dbReference type="SMART" id="SM00015">
    <property type="entry name" value="IQ"/>
    <property type="match status" value="4"/>
</dbReference>
<dbReference type="Gene3D" id="1.20.5.190">
    <property type="match status" value="1"/>
</dbReference>
<evidence type="ECO:0000256" key="1">
    <source>
        <dbReference type="SAM" id="MobiDB-lite"/>
    </source>
</evidence>
<dbReference type="EMBL" id="BSXW01000073">
    <property type="protein sequence ID" value="GMF11334.1"/>
    <property type="molecule type" value="Genomic_DNA"/>
</dbReference>
<name>A0A9W6TF75_9STRA</name>
<accession>A0A9W6TF75</accession>
<dbReference type="GO" id="GO:0005516">
    <property type="term" value="F:calmodulin binding"/>
    <property type="evidence" value="ECO:0007669"/>
    <property type="project" value="TreeGrafter"/>
</dbReference>
<feature type="compositionally biased region" description="Basic and acidic residues" evidence="1">
    <location>
        <begin position="953"/>
        <end position="967"/>
    </location>
</feature>
<dbReference type="PANTHER" id="PTHR22706">
    <property type="entry name" value="ASSEMBLY FACTOR FOR SPINDLE MICROTUBULES"/>
    <property type="match status" value="1"/>
</dbReference>
<evidence type="ECO:0000313" key="2">
    <source>
        <dbReference type="EMBL" id="GMF11334.1"/>
    </source>
</evidence>
<dbReference type="GO" id="GO:0000278">
    <property type="term" value="P:mitotic cell cycle"/>
    <property type="evidence" value="ECO:0007669"/>
    <property type="project" value="TreeGrafter"/>
</dbReference>
<feature type="compositionally biased region" description="Polar residues" evidence="1">
    <location>
        <begin position="1065"/>
        <end position="1078"/>
    </location>
</feature>
<gene>
    <name evidence="2" type="ORF">Plil01_000204800</name>
</gene>
<feature type="region of interest" description="Disordered" evidence="1">
    <location>
        <begin position="1055"/>
        <end position="1078"/>
    </location>
</feature>
<dbReference type="OrthoDB" id="73584at2759"/>
<dbReference type="PROSITE" id="PS50096">
    <property type="entry name" value="IQ"/>
    <property type="match status" value="3"/>
</dbReference>
<dbReference type="Proteomes" id="UP001165083">
    <property type="component" value="Unassembled WGS sequence"/>
</dbReference>
<dbReference type="AlphaFoldDB" id="A0A9W6TF75"/>
<organism evidence="2 3">
    <name type="scientific">Phytophthora lilii</name>
    <dbReference type="NCBI Taxonomy" id="2077276"/>
    <lineage>
        <taxon>Eukaryota</taxon>
        <taxon>Sar</taxon>
        <taxon>Stramenopiles</taxon>
        <taxon>Oomycota</taxon>
        <taxon>Peronosporomycetes</taxon>
        <taxon>Peronosporales</taxon>
        <taxon>Peronosporaceae</taxon>
        <taxon>Phytophthora</taxon>
    </lineage>
</organism>
<dbReference type="GO" id="GO:0051295">
    <property type="term" value="P:establishment of meiotic spindle localization"/>
    <property type="evidence" value="ECO:0007669"/>
    <property type="project" value="TreeGrafter"/>
</dbReference>
<protein>
    <submittedName>
        <fullName evidence="2">Unnamed protein product</fullName>
    </submittedName>
</protein>
<keyword evidence="3" id="KW-1185">Reference proteome</keyword>
<dbReference type="PANTHER" id="PTHR22706:SF2">
    <property type="entry name" value="SFI1 SPINDLE BODY DOMAIN-CONTAINING PROTEIN"/>
    <property type="match status" value="1"/>
</dbReference>
<dbReference type="InterPro" id="IPR000048">
    <property type="entry name" value="IQ_motif_EF-hand-BS"/>
</dbReference>
<feature type="region of interest" description="Disordered" evidence="1">
    <location>
        <begin position="920"/>
        <end position="1043"/>
    </location>
</feature>
<feature type="region of interest" description="Disordered" evidence="1">
    <location>
        <begin position="597"/>
        <end position="616"/>
    </location>
</feature>
<feature type="compositionally biased region" description="Acidic residues" evidence="1">
    <location>
        <begin position="930"/>
        <end position="946"/>
    </location>
</feature>